<reference evidence="2 3" key="1">
    <citation type="submission" date="2015-11" db="EMBL/GenBank/DDBJ databases">
        <title>Draft Genome Sequence of the Strain BR 10423 (Rhizobium sp.) isolated from nodules of Mimosa pudica.</title>
        <authorList>
            <person name="Barauna A.C."/>
            <person name="Zilli J.E."/>
            <person name="Simoes-Araujo J.L."/>
            <person name="Reis V.M."/>
            <person name="James E.K."/>
            <person name="Reis F.B.Jr."/>
            <person name="Rouws L.F."/>
            <person name="Passos S.R."/>
            <person name="Gois S.R."/>
        </authorList>
    </citation>
    <scope>NUCLEOTIDE SEQUENCE [LARGE SCALE GENOMIC DNA]</scope>
    <source>
        <strain evidence="2 3">BR10423</strain>
    </source>
</reference>
<evidence type="ECO:0000313" key="3">
    <source>
        <dbReference type="Proteomes" id="UP000068164"/>
    </source>
</evidence>
<proteinExistence type="predicted"/>
<keyword evidence="3" id="KW-1185">Reference proteome</keyword>
<comment type="caution">
    <text evidence="2">The sequence shown here is derived from an EMBL/GenBank/DDBJ whole genome shotgun (WGS) entry which is preliminary data.</text>
</comment>
<dbReference type="EMBL" id="LNCD01000082">
    <property type="protein sequence ID" value="KWV51059.1"/>
    <property type="molecule type" value="Genomic_DNA"/>
</dbReference>
<gene>
    <name evidence="2" type="ORF">AS026_06955</name>
</gene>
<feature type="compositionally biased region" description="Basic and acidic residues" evidence="1">
    <location>
        <begin position="33"/>
        <end position="43"/>
    </location>
</feature>
<organism evidence="2 3">
    <name type="scientific">Rhizobium altiplani</name>
    <dbReference type="NCBI Taxonomy" id="1864509"/>
    <lineage>
        <taxon>Bacteria</taxon>
        <taxon>Pseudomonadati</taxon>
        <taxon>Pseudomonadota</taxon>
        <taxon>Alphaproteobacteria</taxon>
        <taxon>Hyphomicrobiales</taxon>
        <taxon>Rhizobiaceae</taxon>
        <taxon>Rhizobium/Agrobacterium group</taxon>
        <taxon>Rhizobium</taxon>
    </lineage>
</organism>
<evidence type="ECO:0000256" key="1">
    <source>
        <dbReference type="SAM" id="MobiDB-lite"/>
    </source>
</evidence>
<evidence type="ECO:0000313" key="2">
    <source>
        <dbReference type="EMBL" id="KWV51059.1"/>
    </source>
</evidence>
<name>A0A109JLK1_9HYPH</name>
<dbReference type="AlphaFoldDB" id="A0A109JLK1"/>
<protein>
    <submittedName>
        <fullName evidence="2">Uncharacterized protein</fullName>
    </submittedName>
</protein>
<accession>A0A109JLK1</accession>
<feature type="region of interest" description="Disordered" evidence="1">
    <location>
        <begin position="25"/>
        <end position="55"/>
    </location>
</feature>
<sequence length="89" mass="9458">MTVLVGSISASTAAAAFETLRIPQRVSASTSAKESRRAADRQTKAASGQDVEEPANIIQSTEVALDLMTMGQRQPQAGLKQALEFYSES</sequence>
<dbReference type="Proteomes" id="UP000068164">
    <property type="component" value="Unassembled WGS sequence"/>
</dbReference>
<dbReference type="OrthoDB" id="8403716at2"/>
<dbReference type="RefSeq" id="WP_018854921.1">
    <property type="nucleotide sequence ID" value="NZ_JBBNAS010000494.1"/>
</dbReference>